<dbReference type="Proteomes" id="UP000003781">
    <property type="component" value="Unassembled WGS sequence"/>
</dbReference>
<sequence length="91" mass="10556">MDLVTLNLIELNYQHLNFTIINATPGLTTNEQILELLENYPNGLTAKQLSQLLNRPVSMIQICLKLLVICQKLRSHEINMRQVYYLTNTQK</sequence>
<accession>A3IKG4</accession>
<evidence type="ECO:0000313" key="2">
    <source>
        <dbReference type="Proteomes" id="UP000003781"/>
    </source>
</evidence>
<gene>
    <name evidence="1" type="ORF">CY0110_03754</name>
</gene>
<proteinExistence type="predicted"/>
<protein>
    <recommendedName>
        <fullName evidence="3">MarR family transcriptional regulator</fullName>
    </recommendedName>
</protein>
<evidence type="ECO:0000313" key="1">
    <source>
        <dbReference type="EMBL" id="EAZ93153.1"/>
    </source>
</evidence>
<reference evidence="1 2" key="1">
    <citation type="submission" date="2007-03" db="EMBL/GenBank/DDBJ databases">
        <authorList>
            <person name="Stal L."/>
            <person name="Ferriera S."/>
            <person name="Johnson J."/>
            <person name="Kravitz S."/>
            <person name="Beeson K."/>
            <person name="Sutton G."/>
            <person name="Rogers Y.-H."/>
            <person name="Friedman R."/>
            <person name="Frazier M."/>
            <person name="Venter J.C."/>
        </authorList>
    </citation>
    <scope>NUCLEOTIDE SEQUENCE [LARGE SCALE GENOMIC DNA]</scope>
    <source>
        <strain evidence="1 2">CCY0110</strain>
    </source>
</reference>
<name>A3IKG4_9CHRO</name>
<dbReference type="EMBL" id="AAXW01000003">
    <property type="protein sequence ID" value="EAZ93153.1"/>
    <property type="molecule type" value="Genomic_DNA"/>
</dbReference>
<organism evidence="1 2">
    <name type="scientific">Crocosphaera chwakensis CCY0110</name>
    <dbReference type="NCBI Taxonomy" id="391612"/>
    <lineage>
        <taxon>Bacteria</taxon>
        <taxon>Bacillati</taxon>
        <taxon>Cyanobacteriota</taxon>
        <taxon>Cyanophyceae</taxon>
        <taxon>Oscillatoriophycideae</taxon>
        <taxon>Chroococcales</taxon>
        <taxon>Aphanothecaceae</taxon>
        <taxon>Crocosphaera</taxon>
        <taxon>Crocosphaera chwakensis</taxon>
    </lineage>
</organism>
<keyword evidence="2" id="KW-1185">Reference proteome</keyword>
<dbReference type="AlphaFoldDB" id="A3IKG4"/>
<comment type="caution">
    <text evidence="1">The sequence shown here is derived from an EMBL/GenBank/DDBJ whole genome shotgun (WGS) entry which is preliminary data.</text>
</comment>
<dbReference type="eggNOG" id="COG2944">
    <property type="taxonomic scope" value="Bacteria"/>
</dbReference>
<evidence type="ECO:0008006" key="3">
    <source>
        <dbReference type="Google" id="ProtNLM"/>
    </source>
</evidence>